<evidence type="ECO:0000313" key="10">
    <source>
        <dbReference type="EMBL" id="KAK2955832.1"/>
    </source>
</evidence>
<dbReference type="InterPro" id="IPR028889">
    <property type="entry name" value="USP"/>
</dbReference>
<feature type="compositionally biased region" description="Polar residues" evidence="8">
    <location>
        <begin position="541"/>
        <end position="559"/>
    </location>
</feature>
<dbReference type="GO" id="GO:0016787">
    <property type="term" value="F:hydrolase activity"/>
    <property type="evidence" value="ECO:0007669"/>
    <property type="project" value="UniProtKB-KW"/>
</dbReference>
<evidence type="ECO:0000256" key="7">
    <source>
        <dbReference type="ARBA" id="ARBA00022807"/>
    </source>
</evidence>
<keyword evidence="7" id="KW-0788">Thiol protease</keyword>
<comment type="similarity">
    <text evidence="2">Belongs to the peptidase C19 family.</text>
</comment>
<evidence type="ECO:0000313" key="11">
    <source>
        <dbReference type="Proteomes" id="UP001281761"/>
    </source>
</evidence>
<dbReference type="SUPFAM" id="SSF54001">
    <property type="entry name" value="Cysteine proteinases"/>
    <property type="match status" value="1"/>
</dbReference>
<proteinExistence type="inferred from homology"/>
<comment type="catalytic activity">
    <reaction evidence="1">
        <text>Thiol-dependent hydrolysis of ester, thioester, amide, peptide and isopeptide bonds formed by the C-terminal Gly of ubiquitin (a 76-residue protein attached to proteins as an intracellular targeting signal).</text>
        <dbReference type="EC" id="3.4.19.12"/>
    </reaction>
</comment>
<dbReference type="PROSITE" id="PS50235">
    <property type="entry name" value="USP_3"/>
    <property type="match status" value="1"/>
</dbReference>
<evidence type="ECO:0000259" key="9">
    <source>
        <dbReference type="PROSITE" id="PS50235"/>
    </source>
</evidence>
<dbReference type="PROSITE" id="PS00973">
    <property type="entry name" value="USP_2"/>
    <property type="match status" value="1"/>
</dbReference>
<evidence type="ECO:0000256" key="3">
    <source>
        <dbReference type="ARBA" id="ARBA00012759"/>
    </source>
</evidence>
<evidence type="ECO:0000256" key="6">
    <source>
        <dbReference type="ARBA" id="ARBA00022801"/>
    </source>
</evidence>
<keyword evidence="6 10" id="KW-0378">Hydrolase</keyword>
<sequence length="849" mass="95163">MLAHPRHIAVNPSLLFNTISNISANTFRLGIMADAEELLTFLLQKVDEELRCILLPEANNAFISHFQDSLGAISTELRSRDPRLTSSEIIWGVNPRTEVVEDTLFGNNSLLTLAERTLNPSAFPECVRQSISRAASGKGVFMTEIGKRVVKPHPYTLRANSELLNPVQQCFNGIVSTDYRCLKCDHVIQRPEITRIINLQFKDSRSTENSPTGGLFSFMSTSEPAKPTPLDTLLENIFVEGERKFECENCDHNRASTKTFISLLPRVLVLSVNRFRFDPSGLTHKIHTPVVFPPKLTLTKYTRTEGESKTLIPLKFPSFRKQARLLSPDAWNAGLRPRHDEGSAKCMLQLVRQFTDGTVSDFERREGGDGEEDTDRSTLSLGELFALTQLFGFDGQTKGVTTPSTAHIAKPLFPPNSKPVVVRHPGNMDKMNETESNTDETKSLLDQVTPCPSPPPLALSPTLPLEEQAHLVTTHIIKHYLSHREKFKKGVSTITEDEDDEVFLMLTTHPLFQNKEVDFPSQLTREMVYARLGYVLTRPTLNETPNRQTMSGVSGLKSNTTERNDLHRSGSTQTNTTLQRNGGVLSDASNSSLLPDVKKEDLQPKMDMSLSRYPQLDFETSTPPTLLTQSYRRLPSGSVRLNTNRQPNKEVRRDLQPPQQKRRVLPDQQLSEDSVVGNPPIIKQKRDKPTPSEDDDQSNQIEEYVDDVPIHPDTISGHSYLHGGSDPSDSPSIPPTSASLTHPTHSSPTSPPPEKPKPAIHRRFVAAKEERAYGTVGSRHDYHLRGVVVHQGESVSSGHYMAYVKNLASSEWQEFNDRYVTARSENSVLNDVNIQKNCYLLFYVHQDSL</sequence>
<feature type="compositionally biased region" description="Polar residues" evidence="8">
    <location>
        <begin position="569"/>
        <end position="580"/>
    </location>
</feature>
<feature type="domain" description="USP" evidence="9">
    <location>
        <begin position="1"/>
        <end position="846"/>
    </location>
</feature>
<keyword evidence="11" id="KW-1185">Reference proteome</keyword>
<dbReference type="InterPro" id="IPR001394">
    <property type="entry name" value="Peptidase_C19_UCH"/>
</dbReference>
<evidence type="ECO:0000256" key="2">
    <source>
        <dbReference type="ARBA" id="ARBA00009085"/>
    </source>
</evidence>
<dbReference type="Proteomes" id="UP001281761">
    <property type="component" value="Unassembled WGS sequence"/>
</dbReference>
<dbReference type="CDD" id="cd02257">
    <property type="entry name" value="Peptidase_C19"/>
    <property type="match status" value="1"/>
</dbReference>
<dbReference type="EC" id="3.4.19.12" evidence="3"/>
<name>A0ABQ9XWF8_9EUKA</name>
<reference evidence="10 11" key="1">
    <citation type="journal article" date="2022" name="bioRxiv">
        <title>Genomics of Preaxostyla Flagellates Illuminates Evolutionary Transitions and the Path Towards Mitochondrial Loss.</title>
        <authorList>
            <person name="Novak L.V.F."/>
            <person name="Treitli S.C."/>
            <person name="Pyrih J."/>
            <person name="Halakuc P."/>
            <person name="Pipaliya S.V."/>
            <person name="Vacek V."/>
            <person name="Brzon O."/>
            <person name="Soukal P."/>
            <person name="Eme L."/>
            <person name="Dacks J.B."/>
            <person name="Karnkowska A."/>
            <person name="Elias M."/>
            <person name="Hampl V."/>
        </authorList>
    </citation>
    <scope>NUCLEOTIDE SEQUENCE [LARGE SCALE GENOMIC DNA]</scope>
    <source>
        <strain evidence="10">NAU3</strain>
        <tissue evidence="10">Gut</tissue>
    </source>
</reference>
<evidence type="ECO:0000256" key="1">
    <source>
        <dbReference type="ARBA" id="ARBA00000707"/>
    </source>
</evidence>
<feature type="compositionally biased region" description="Polar residues" evidence="8">
    <location>
        <begin position="618"/>
        <end position="631"/>
    </location>
</feature>
<dbReference type="InterPro" id="IPR018200">
    <property type="entry name" value="USP_CS"/>
</dbReference>
<comment type="caution">
    <text evidence="10">The sequence shown here is derived from an EMBL/GenBank/DDBJ whole genome shotgun (WGS) entry which is preliminary data.</text>
</comment>
<dbReference type="Pfam" id="PF00443">
    <property type="entry name" value="UCH"/>
    <property type="match status" value="1"/>
</dbReference>
<dbReference type="PANTHER" id="PTHR24006">
    <property type="entry name" value="UBIQUITIN CARBOXYL-TERMINAL HYDROLASE"/>
    <property type="match status" value="1"/>
</dbReference>
<protein>
    <recommendedName>
        <fullName evidence="3">ubiquitinyl hydrolase 1</fullName>
        <ecNumber evidence="3">3.4.19.12</ecNumber>
    </recommendedName>
</protein>
<evidence type="ECO:0000256" key="4">
    <source>
        <dbReference type="ARBA" id="ARBA00022670"/>
    </source>
</evidence>
<organism evidence="10 11">
    <name type="scientific">Blattamonas nauphoetae</name>
    <dbReference type="NCBI Taxonomy" id="2049346"/>
    <lineage>
        <taxon>Eukaryota</taxon>
        <taxon>Metamonada</taxon>
        <taxon>Preaxostyla</taxon>
        <taxon>Oxymonadida</taxon>
        <taxon>Blattamonas</taxon>
    </lineage>
</organism>
<feature type="region of interest" description="Disordered" evidence="8">
    <location>
        <begin position="541"/>
        <end position="758"/>
    </location>
</feature>
<dbReference type="InterPro" id="IPR038765">
    <property type="entry name" value="Papain-like_cys_pep_sf"/>
</dbReference>
<gene>
    <name evidence="10" type="ORF">BLNAU_9183</name>
</gene>
<keyword evidence="5" id="KW-0833">Ubl conjugation pathway</keyword>
<dbReference type="EMBL" id="JARBJD010000062">
    <property type="protein sequence ID" value="KAK2955832.1"/>
    <property type="molecule type" value="Genomic_DNA"/>
</dbReference>
<feature type="compositionally biased region" description="Low complexity" evidence="8">
    <location>
        <begin position="725"/>
        <end position="748"/>
    </location>
</feature>
<evidence type="ECO:0000256" key="8">
    <source>
        <dbReference type="SAM" id="MobiDB-lite"/>
    </source>
</evidence>
<keyword evidence="4" id="KW-0645">Protease</keyword>
<dbReference type="InterPro" id="IPR050164">
    <property type="entry name" value="Peptidase_C19"/>
</dbReference>
<accession>A0ABQ9XWF8</accession>
<dbReference type="PANTHER" id="PTHR24006:SF758">
    <property type="entry name" value="UBIQUITIN CARBOXYL-TERMINAL HYDROLASE 36"/>
    <property type="match status" value="1"/>
</dbReference>
<evidence type="ECO:0000256" key="5">
    <source>
        <dbReference type="ARBA" id="ARBA00022786"/>
    </source>
</evidence>
<dbReference type="Gene3D" id="3.90.70.10">
    <property type="entry name" value="Cysteine proteinases"/>
    <property type="match status" value="2"/>
</dbReference>